<accession>A0A5N5QJ43</accession>
<gene>
    <name evidence="2" type="ORF">CTheo_4792</name>
</gene>
<keyword evidence="3" id="KW-1185">Reference proteome</keyword>
<dbReference type="AlphaFoldDB" id="A0A5N5QJ43"/>
<dbReference type="OrthoDB" id="3351993at2759"/>
<evidence type="ECO:0000313" key="3">
    <source>
        <dbReference type="Proteomes" id="UP000383932"/>
    </source>
</evidence>
<evidence type="ECO:0000313" key="2">
    <source>
        <dbReference type="EMBL" id="KAB5591760.1"/>
    </source>
</evidence>
<evidence type="ECO:0000256" key="1">
    <source>
        <dbReference type="SAM" id="Phobius"/>
    </source>
</evidence>
<feature type="transmembrane region" description="Helical" evidence="1">
    <location>
        <begin position="171"/>
        <end position="193"/>
    </location>
</feature>
<feature type="transmembrane region" description="Helical" evidence="1">
    <location>
        <begin position="81"/>
        <end position="100"/>
    </location>
</feature>
<proteinExistence type="predicted"/>
<keyword evidence="1" id="KW-0472">Membrane</keyword>
<reference evidence="2 3" key="1">
    <citation type="journal article" date="2019" name="Fungal Biol. Biotechnol.">
        <title>Draft genome sequence of fastidious pathogen Ceratobasidium theobromae, which causes vascular-streak dieback in Theobroma cacao.</title>
        <authorList>
            <person name="Ali S.S."/>
            <person name="Asman A."/>
            <person name="Shao J."/>
            <person name="Firmansyah A.P."/>
            <person name="Susilo A.W."/>
            <person name="Rosmana A."/>
            <person name="McMahon P."/>
            <person name="Junaid M."/>
            <person name="Guest D."/>
            <person name="Kheng T.Y."/>
            <person name="Meinhardt L.W."/>
            <person name="Bailey B.A."/>
        </authorList>
    </citation>
    <scope>NUCLEOTIDE SEQUENCE [LARGE SCALE GENOMIC DNA]</scope>
    <source>
        <strain evidence="2 3">CT2</strain>
    </source>
</reference>
<keyword evidence="1" id="KW-0812">Transmembrane</keyword>
<protein>
    <recommendedName>
        <fullName evidence="4">Transmembrane protein</fullName>
    </recommendedName>
</protein>
<organism evidence="2 3">
    <name type="scientific">Ceratobasidium theobromae</name>
    <dbReference type="NCBI Taxonomy" id="1582974"/>
    <lineage>
        <taxon>Eukaryota</taxon>
        <taxon>Fungi</taxon>
        <taxon>Dikarya</taxon>
        <taxon>Basidiomycota</taxon>
        <taxon>Agaricomycotina</taxon>
        <taxon>Agaricomycetes</taxon>
        <taxon>Cantharellales</taxon>
        <taxon>Ceratobasidiaceae</taxon>
        <taxon>Ceratobasidium</taxon>
    </lineage>
</organism>
<name>A0A5N5QJ43_9AGAM</name>
<comment type="caution">
    <text evidence="2">The sequence shown here is derived from an EMBL/GenBank/DDBJ whole genome shotgun (WGS) entry which is preliminary data.</text>
</comment>
<feature type="transmembrane region" description="Helical" evidence="1">
    <location>
        <begin position="107"/>
        <end position="128"/>
    </location>
</feature>
<dbReference type="Proteomes" id="UP000383932">
    <property type="component" value="Unassembled WGS sequence"/>
</dbReference>
<keyword evidence="1" id="KW-1133">Transmembrane helix</keyword>
<sequence>MADCTPGSQQNFCTEIVMNPDISGIGVRAAIYAQSILSMVVASTLPYNEQAFRDTSRNCYVVSTSLMVASLIQWKKNGLSLFDGLVVTMLTTIMTAFVTVNGPYIRTLGLSINISSFLFTVFWCYWGLQIWNDPVNFGIPPGQTGCNSGQRTIFVVFGRNVSVQNSGLRGFAIFIFAIGSITALSLLWQCLIWSIKYCIGGPRVAKTNAAIRYAKQLQRRKTHGRSSSRGEHMTRYGGLVGMIYMIVTTEQIVSRNVNQLNPQDRGQLNSWTYSQTLALIMLGQQIMDTYTYFKEEIKYKRNQLAVEHGDPVRA</sequence>
<dbReference type="EMBL" id="SSOP01000090">
    <property type="protein sequence ID" value="KAB5591760.1"/>
    <property type="molecule type" value="Genomic_DNA"/>
</dbReference>
<evidence type="ECO:0008006" key="4">
    <source>
        <dbReference type="Google" id="ProtNLM"/>
    </source>
</evidence>